<dbReference type="AlphaFoldDB" id="E5AEE2"/>
<name>E5AEE2_LEPMJ</name>
<protein>
    <submittedName>
        <fullName evidence="2">Uncharacterized protein</fullName>
    </submittedName>
</protein>
<dbReference type="Proteomes" id="UP000002668">
    <property type="component" value="Genome"/>
</dbReference>
<keyword evidence="1" id="KW-0732">Signal</keyword>
<dbReference type="VEuPathDB" id="FungiDB:LEMA_uP003680.1"/>
<dbReference type="OMA" id="CARDNCG"/>
<reference evidence="3" key="1">
    <citation type="journal article" date="2011" name="Nat. Commun.">
        <title>Effector diversification within compartments of the Leptosphaeria maculans genome affected by Repeat-Induced Point mutations.</title>
        <authorList>
            <person name="Rouxel T."/>
            <person name="Grandaubert J."/>
            <person name="Hane J.K."/>
            <person name="Hoede C."/>
            <person name="van de Wouw A.P."/>
            <person name="Couloux A."/>
            <person name="Dominguez V."/>
            <person name="Anthouard V."/>
            <person name="Bally P."/>
            <person name="Bourras S."/>
            <person name="Cozijnsen A.J."/>
            <person name="Ciuffetti L.M."/>
            <person name="Degrave A."/>
            <person name="Dilmaghani A."/>
            <person name="Duret L."/>
            <person name="Fudal I."/>
            <person name="Goodwin S.B."/>
            <person name="Gout L."/>
            <person name="Glaser N."/>
            <person name="Linglin J."/>
            <person name="Kema G.H.J."/>
            <person name="Lapalu N."/>
            <person name="Lawrence C.B."/>
            <person name="May K."/>
            <person name="Meyer M."/>
            <person name="Ollivier B."/>
            <person name="Poulain J."/>
            <person name="Schoch C.L."/>
            <person name="Simon A."/>
            <person name="Spatafora J.W."/>
            <person name="Stachowiak A."/>
            <person name="Turgeon B.G."/>
            <person name="Tyler B.M."/>
            <person name="Vincent D."/>
            <person name="Weissenbach J."/>
            <person name="Amselem J."/>
            <person name="Quesneville H."/>
            <person name="Oliver R.P."/>
            <person name="Wincker P."/>
            <person name="Balesdent M.-H."/>
            <person name="Howlett B.J."/>
        </authorList>
    </citation>
    <scope>NUCLEOTIDE SEQUENCE [LARGE SCALE GENOMIC DNA]</scope>
    <source>
        <strain evidence="3">JN3 / isolate v23.1.3 / race Av1-4-5-6-7-8</strain>
    </source>
</reference>
<evidence type="ECO:0000313" key="2">
    <source>
        <dbReference type="EMBL" id="CBY01581.1"/>
    </source>
</evidence>
<keyword evidence="3" id="KW-1185">Reference proteome</keyword>
<accession>E5AEE2</accession>
<proteinExistence type="predicted"/>
<gene>
    <name evidence="2" type="ORF">LEMA_uP003680.1</name>
</gene>
<dbReference type="OrthoDB" id="4837440at2759"/>
<feature type="signal peptide" evidence="1">
    <location>
        <begin position="1"/>
        <end position="17"/>
    </location>
</feature>
<dbReference type="InParanoid" id="E5AEE2"/>
<dbReference type="HOGENOM" id="CLU_196195_1_0_1"/>
<evidence type="ECO:0000256" key="1">
    <source>
        <dbReference type="SAM" id="SignalP"/>
    </source>
</evidence>
<feature type="chain" id="PRO_5003194982" evidence="1">
    <location>
        <begin position="18"/>
        <end position="64"/>
    </location>
</feature>
<evidence type="ECO:0000313" key="3">
    <source>
        <dbReference type="Proteomes" id="UP000002668"/>
    </source>
</evidence>
<dbReference type="EMBL" id="FP929139">
    <property type="protein sequence ID" value="CBY01581.1"/>
    <property type="molecule type" value="Genomic_DNA"/>
</dbReference>
<dbReference type="eggNOG" id="ENOG502T2UA">
    <property type="taxonomic scope" value="Eukaryota"/>
</dbReference>
<organism evidence="2 3">
    <name type="scientific">Leptosphaeria maculans (strain JN3 / isolate v23.1.3 / race Av1-4-5-6-7-8)</name>
    <name type="common">Blackleg fungus</name>
    <name type="synonym">Phoma lingam</name>
    <dbReference type="NCBI Taxonomy" id="985895"/>
    <lineage>
        <taxon>Eukaryota</taxon>
        <taxon>Fungi</taxon>
        <taxon>Dikarya</taxon>
        <taxon>Ascomycota</taxon>
        <taxon>Pezizomycotina</taxon>
        <taxon>Dothideomycetes</taxon>
        <taxon>Pleosporomycetidae</taxon>
        <taxon>Pleosporales</taxon>
        <taxon>Pleosporineae</taxon>
        <taxon>Leptosphaeriaceae</taxon>
        <taxon>Plenodomus</taxon>
        <taxon>Plenodomus lingam/Leptosphaeria maculans species complex</taxon>
    </lineage>
</organism>
<sequence>MRFSIIAATLFATIAVAMPNLPRGYTGSCSRDNCGGKACTGGSICVSWPSSNADTRKGCVCSSG</sequence>